<sequence length="393" mass="45056">MTRIFISHSHSDKEIAERLVDFLLSALEIEEKDLLCTSIPGHQLIFGKSIDEQLKTYLNETIGLIALITQDSLRSNWVIFELGSSWAMSKLVIPIMGPGINYDDLPGPLKNYPGVRIEDENPSYRLTDVINQLAETLNIAQKTSAKKEVKKDYFLSQLKAWQSNLSHSDLLAQKQVKDLSLKLQQSEDLYRQAQTQLEQQKALILKQSEKLEFLQQKLAEKESIMAQLKSQLSPPTVEVDLKSEKGINYTKLHDLLAQQKWKEADYETYLCMMAAVGRNKGDYFRKDEIENFPSQDLHTIDQLWLKYSNGHFGLSVQQQIWLEVGAKIDYDTECRLADRVGWRKEGDWISYDSLEFSLSAPKGQLPYKFADFVGLRGFCVSSFASRLVECKNK</sequence>
<dbReference type="STRING" id="65393.PCC7424_4617"/>
<dbReference type="GO" id="GO:0046906">
    <property type="term" value="F:tetrapyrrole binding"/>
    <property type="evidence" value="ECO:0007669"/>
    <property type="project" value="TreeGrafter"/>
</dbReference>
<dbReference type="InterPro" id="IPR037215">
    <property type="entry name" value="GUN4-like_sf"/>
</dbReference>
<dbReference type="PANTHER" id="PTHR34800:SF1">
    <property type="entry name" value="TETRAPYRROLE-BINDING PROTEIN, CHLOROPLASTIC"/>
    <property type="match status" value="1"/>
</dbReference>
<evidence type="ECO:0000313" key="4">
    <source>
        <dbReference type="Proteomes" id="UP000002384"/>
    </source>
</evidence>
<dbReference type="SUPFAM" id="SSF140869">
    <property type="entry name" value="GUN4-like"/>
    <property type="match status" value="1"/>
</dbReference>
<proteinExistence type="predicted"/>
<dbReference type="InterPro" id="IPR035897">
    <property type="entry name" value="Toll_tir_struct_dom_sf"/>
</dbReference>
<dbReference type="PANTHER" id="PTHR34800">
    <property type="entry name" value="TETRAPYRROLE-BINDING PROTEIN, CHLOROPLASTIC"/>
    <property type="match status" value="1"/>
</dbReference>
<dbReference type="Gene3D" id="1.10.10.1770">
    <property type="entry name" value="Gun4-like"/>
    <property type="match status" value="1"/>
</dbReference>
<keyword evidence="4" id="KW-1185">Reference proteome</keyword>
<dbReference type="HOGENOM" id="CLU_701546_0_0_3"/>
<evidence type="ECO:0000256" key="1">
    <source>
        <dbReference type="SAM" id="Coils"/>
    </source>
</evidence>
<accession>B7KBK1</accession>
<gene>
    <name evidence="3" type="ordered locus">PCC7424_4617</name>
</gene>
<protein>
    <submittedName>
        <fullName evidence="3">GUN4 domain protein</fullName>
    </submittedName>
</protein>
<dbReference type="AlphaFoldDB" id="B7KBK1"/>
<dbReference type="CDD" id="cd16383">
    <property type="entry name" value="GUN4"/>
    <property type="match status" value="1"/>
</dbReference>
<dbReference type="Gene3D" id="1.25.40.620">
    <property type="match status" value="1"/>
</dbReference>
<name>B7KBK1_GLOC7</name>
<reference evidence="4" key="1">
    <citation type="journal article" date="2011" name="MBio">
        <title>Novel metabolic attributes of the genus Cyanothece, comprising a group of unicellular nitrogen-fixing Cyanobacteria.</title>
        <authorList>
            <person name="Bandyopadhyay A."/>
            <person name="Elvitigala T."/>
            <person name="Welsh E."/>
            <person name="Stockel J."/>
            <person name="Liberton M."/>
            <person name="Min H."/>
            <person name="Sherman L.A."/>
            <person name="Pakrasi H.B."/>
        </authorList>
    </citation>
    <scope>NUCLEOTIDE SEQUENCE [LARGE SCALE GENOMIC DNA]</scope>
    <source>
        <strain evidence="4">PCC 7424</strain>
    </source>
</reference>
<keyword evidence="1" id="KW-0175">Coiled coil</keyword>
<organism evidence="3 4">
    <name type="scientific">Gloeothece citriformis (strain PCC 7424)</name>
    <name type="common">Cyanothece sp. (strain PCC 7424)</name>
    <dbReference type="NCBI Taxonomy" id="65393"/>
    <lineage>
        <taxon>Bacteria</taxon>
        <taxon>Bacillati</taxon>
        <taxon>Cyanobacteriota</taxon>
        <taxon>Cyanophyceae</taxon>
        <taxon>Oscillatoriophycideae</taxon>
        <taxon>Chroococcales</taxon>
        <taxon>Aphanothecaceae</taxon>
        <taxon>Gloeothece</taxon>
        <taxon>Gloeothece citriformis</taxon>
    </lineage>
</organism>
<dbReference type="SUPFAM" id="SSF52200">
    <property type="entry name" value="Toll/Interleukin receptor TIR domain"/>
    <property type="match status" value="1"/>
</dbReference>
<dbReference type="RefSeq" id="WP_015956562.1">
    <property type="nucleotide sequence ID" value="NC_011729.1"/>
</dbReference>
<evidence type="ECO:0000259" key="2">
    <source>
        <dbReference type="PROSITE" id="PS50104"/>
    </source>
</evidence>
<dbReference type="EMBL" id="CP001291">
    <property type="protein sequence ID" value="ACK72979.1"/>
    <property type="molecule type" value="Genomic_DNA"/>
</dbReference>
<dbReference type="InterPro" id="IPR008629">
    <property type="entry name" value="GUN4-like"/>
</dbReference>
<feature type="domain" description="TIR" evidence="2">
    <location>
        <begin position="1"/>
        <end position="137"/>
    </location>
</feature>
<dbReference type="InterPro" id="IPR000157">
    <property type="entry name" value="TIR_dom"/>
</dbReference>
<dbReference type="Pfam" id="PF05419">
    <property type="entry name" value="GUN4"/>
    <property type="match status" value="1"/>
</dbReference>
<evidence type="ECO:0000313" key="3">
    <source>
        <dbReference type="EMBL" id="ACK72979.1"/>
    </source>
</evidence>
<dbReference type="eggNOG" id="COG0515">
    <property type="taxonomic scope" value="Bacteria"/>
</dbReference>
<dbReference type="KEGG" id="cyc:PCC7424_4617"/>
<dbReference type="PROSITE" id="PS50104">
    <property type="entry name" value="TIR"/>
    <property type="match status" value="1"/>
</dbReference>
<dbReference type="Proteomes" id="UP000002384">
    <property type="component" value="Chromosome"/>
</dbReference>
<dbReference type="GO" id="GO:0007165">
    <property type="term" value="P:signal transduction"/>
    <property type="evidence" value="ECO:0007669"/>
    <property type="project" value="InterPro"/>
</dbReference>
<dbReference type="Gene3D" id="3.40.50.10140">
    <property type="entry name" value="Toll/interleukin-1 receptor homology (TIR) domain"/>
    <property type="match status" value="1"/>
</dbReference>
<feature type="coiled-coil region" evidence="1">
    <location>
        <begin position="176"/>
        <end position="231"/>
    </location>
</feature>
<dbReference type="Pfam" id="PF13676">
    <property type="entry name" value="TIR_2"/>
    <property type="match status" value="1"/>
</dbReference>